<evidence type="ECO:0000259" key="2">
    <source>
        <dbReference type="Pfam" id="PF20516"/>
    </source>
</evidence>
<dbReference type="OrthoDB" id="4161186at2759"/>
<accession>A0A4U6XW29</accession>
<comment type="caution">
    <text evidence="3">The sequence shown here is derived from an EMBL/GenBank/DDBJ whole genome shotgun (WGS) entry which is preliminary data.</text>
</comment>
<keyword evidence="4" id="KW-1185">Reference proteome</keyword>
<dbReference type="InterPro" id="IPR046797">
    <property type="entry name" value="PDDEXK_12"/>
</dbReference>
<feature type="domain" description="PD-(D/E)XK nuclease-like" evidence="2">
    <location>
        <begin position="209"/>
        <end position="457"/>
    </location>
</feature>
<reference evidence="3 4" key="1">
    <citation type="journal article" date="2019" name="PLoS ONE">
        <title>Comparative genome analysis indicates high evolutionary potential of pathogenicity genes in Colletotrichum tanaceti.</title>
        <authorList>
            <person name="Lelwala R.V."/>
            <person name="Korhonen P.K."/>
            <person name="Young N.D."/>
            <person name="Scott J.B."/>
            <person name="Ades P.A."/>
            <person name="Gasser R.B."/>
            <person name="Taylor P.W.J."/>
        </authorList>
    </citation>
    <scope>NUCLEOTIDE SEQUENCE [LARGE SCALE GENOMIC DNA]</scope>
    <source>
        <strain evidence="3">BRIP57314</strain>
    </source>
</reference>
<dbReference type="Pfam" id="PF20516">
    <property type="entry name" value="PDDEXK_12"/>
    <property type="match status" value="1"/>
</dbReference>
<dbReference type="EMBL" id="PJEX01000002">
    <property type="protein sequence ID" value="TKW60089.1"/>
    <property type="molecule type" value="Genomic_DNA"/>
</dbReference>
<evidence type="ECO:0000313" key="3">
    <source>
        <dbReference type="EMBL" id="TKW60089.1"/>
    </source>
</evidence>
<protein>
    <recommendedName>
        <fullName evidence="2">PD-(D/E)XK nuclease-like domain-containing protein</fullName>
    </recommendedName>
</protein>
<gene>
    <name evidence="3" type="ORF">CTA1_3109</name>
</gene>
<organism evidence="3 4">
    <name type="scientific">Colletotrichum tanaceti</name>
    <dbReference type="NCBI Taxonomy" id="1306861"/>
    <lineage>
        <taxon>Eukaryota</taxon>
        <taxon>Fungi</taxon>
        <taxon>Dikarya</taxon>
        <taxon>Ascomycota</taxon>
        <taxon>Pezizomycotina</taxon>
        <taxon>Sordariomycetes</taxon>
        <taxon>Hypocreomycetidae</taxon>
        <taxon>Glomerellales</taxon>
        <taxon>Glomerellaceae</taxon>
        <taxon>Colletotrichum</taxon>
        <taxon>Colletotrichum destructivum species complex</taxon>
    </lineage>
</organism>
<evidence type="ECO:0000256" key="1">
    <source>
        <dbReference type="SAM" id="MobiDB-lite"/>
    </source>
</evidence>
<feature type="compositionally biased region" description="Low complexity" evidence="1">
    <location>
        <begin position="119"/>
        <end position="140"/>
    </location>
</feature>
<dbReference type="AlphaFoldDB" id="A0A4U6XW29"/>
<feature type="compositionally biased region" description="Basic residues" evidence="1">
    <location>
        <begin position="34"/>
        <end position="46"/>
    </location>
</feature>
<dbReference type="STRING" id="1306861.A0A4U6XW29"/>
<feature type="region of interest" description="Disordered" evidence="1">
    <location>
        <begin position="23"/>
        <end position="144"/>
    </location>
</feature>
<dbReference type="Proteomes" id="UP000310108">
    <property type="component" value="Unassembled WGS sequence"/>
</dbReference>
<evidence type="ECO:0000313" key="4">
    <source>
        <dbReference type="Proteomes" id="UP000310108"/>
    </source>
</evidence>
<proteinExistence type="predicted"/>
<sequence>MNDRVDCYVSHWLGGLPDFSTTTSWSPCHQLASKAKRRQSRKRPRSPTKGLAMTPPPSLRDESADARNRDDSTSYGQSSHPETPMAKKRRLSPNATPRQHPVVPSDSASQSRNMLLEKTPSVSSASTRSGTSRSRTSSPTKAFAGLEISNPLKLRFDDFDDPYATGTMPPGLHEVRRHLGLFSQSQNIIPSRDRDSTVPLFRNSPFPPTDAAYFDDDQEPCRYGPLVAVDDVLAIVGNSSSCRKNHVSEAIWNAEVHLRVLLFALRPDIKRMGAGPVNFAACNSASIHSHLLRRGQRAQSKMVDYCLYVDSEVATRSDPRVEDAISRLRADSPSEAVNHTDYAGVRRHPLALSIESKTPGGSVEAATLQVGTWHAAQWKFLESILNDGDGGDLACLEFLPGLIVQGSDWWFVASTRGNGETTLWTKQYIASTSSPLGTYQVLRAIQYLAWWCQEKYWPWFTANVLSLDDSPPV</sequence>
<feature type="compositionally biased region" description="Basic and acidic residues" evidence="1">
    <location>
        <begin position="59"/>
        <end position="72"/>
    </location>
</feature>
<name>A0A4U6XW29_9PEZI</name>